<organism evidence="2 3">
    <name type="scientific">Nitzschia inconspicua</name>
    <dbReference type="NCBI Taxonomy" id="303405"/>
    <lineage>
        <taxon>Eukaryota</taxon>
        <taxon>Sar</taxon>
        <taxon>Stramenopiles</taxon>
        <taxon>Ochrophyta</taxon>
        <taxon>Bacillariophyta</taxon>
        <taxon>Bacillariophyceae</taxon>
        <taxon>Bacillariophycidae</taxon>
        <taxon>Bacillariales</taxon>
        <taxon>Bacillariaceae</taxon>
        <taxon>Nitzschia</taxon>
    </lineage>
</organism>
<comment type="caution">
    <text evidence="2">The sequence shown here is derived from an EMBL/GenBank/DDBJ whole genome shotgun (WGS) entry which is preliminary data.</text>
</comment>
<proteinExistence type="inferred from homology"/>
<dbReference type="OrthoDB" id="39084at2759"/>
<reference evidence="2" key="1">
    <citation type="journal article" date="2021" name="Sci. Rep.">
        <title>Diploid genomic architecture of Nitzschia inconspicua, an elite biomass production diatom.</title>
        <authorList>
            <person name="Oliver A."/>
            <person name="Podell S."/>
            <person name="Pinowska A."/>
            <person name="Traller J.C."/>
            <person name="Smith S.R."/>
            <person name="McClure R."/>
            <person name="Beliaev A."/>
            <person name="Bohutskyi P."/>
            <person name="Hill E.A."/>
            <person name="Rabines A."/>
            <person name="Zheng H."/>
            <person name="Allen L.Z."/>
            <person name="Kuo A."/>
            <person name="Grigoriev I.V."/>
            <person name="Allen A.E."/>
            <person name="Hazlebeck D."/>
            <person name="Allen E.E."/>
        </authorList>
    </citation>
    <scope>NUCLEOTIDE SEQUENCE</scope>
    <source>
        <strain evidence="2">Hildebrandi</strain>
    </source>
</reference>
<dbReference type="Proteomes" id="UP000693970">
    <property type="component" value="Unassembled WGS sequence"/>
</dbReference>
<sequence length="202" mass="22645">MIIRGPGIAAGQVLLPAVATIDIAPTIAEVVGRTIDSASPATPSFMDGRSFWPLLMNSNTEWRRDFLISYHGEAFAQCGMSNCPPPPPEQYHGGDTFNNTYHCVRTLMQDSITQSALPSLFPPSHLQENSIYCRFDDDESFVEYYDLNIDPWQLENAVYSLTPKEQAAMDDRLSELRQCRGESCRQGRIYKTKSVELPESMA</sequence>
<dbReference type="PANTHER" id="PTHR43108:SF8">
    <property type="entry name" value="SD21168P"/>
    <property type="match status" value="1"/>
</dbReference>
<dbReference type="PANTHER" id="PTHR43108">
    <property type="entry name" value="N-ACETYLGLUCOSAMINE-6-SULFATASE FAMILY MEMBER"/>
    <property type="match status" value="1"/>
</dbReference>
<keyword evidence="3" id="KW-1185">Reference proteome</keyword>
<gene>
    <name evidence="2" type="ORF">IV203_018436</name>
</gene>
<dbReference type="EMBL" id="JAGRRH010000003">
    <property type="protein sequence ID" value="KAG7372293.1"/>
    <property type="molecule type" value="Genomic_DNA"/>
</dbReference>
<evidence type="ECO:0000313" key="3">
    <source>
        <dbReference type="Proteomes" id="UP000693970"/>
    </source>
</evidence>
<dbReference type="GO" id="GO:0005539">
    <property type="term" value="F:glycosaminoglycan binding"/>
    <property type="evidence" value="ECO:0007669"/>
    <property type="project" value="TreeGrafter"/>
</dbReference>
<evidence type="ECO:0000256" key="1">
    <source>
        <dbReference type="ARBA" id="ARBA00008779"/>
    </source>
</evidence>
<name>A0A9K3M126_9STRA</name>
<dbReference type="GO" id="GO:0008449">
    <property type="term" value="F:N-acetylglucosamine-6-sulfatase activity"/>
    <property type="evidence" value="ECO:0007669"/>
    <property type="project" value="TreeGrafter"/>
</dbReference>
<protein>
    <recommendedName>
        <fullName evidence="4">Sulfatase N-terminal domain-containing protein</fullName>
    </recommendedName>
</protein>
<accession>A0A9K3M126</accession>
<evidence type="ECO:0008006" key="4">
    <source>
        <dbReference type="Google" id="ProtNLM"/>
    </source>
</evidence>
<reference evidence="2" key="2">
    <citation type="submission" date="2021-04" db="EMBL/GenBank/DDBJ databases">
        <authorList>
            <person name="Podell S."/>
        </authorList>
    </citation>
    <scope>NUCLEOTIDE SEQUENCE</scope>
    <source>
        <strain evidence="2">Hildebrandi</strain>
    </source>
</reference>
<comment type="similarity">
    <text evidence="1">Belongs to the sulfatase family.</text>
</comment>
<dbReference type="AlphaFoldDB" id="A0A9K3M126"/>
<evidence type="ECO:0000313" key="2">
    <source>
        <dbReference type="EMBL" id="KAG7372293.1"/>
    </source>
</evidence>